<dbReference type="GO" id="GO:0005739">
    <property type="term" value="C:mitochondrion"/>
    <property type="evidence" value="ECO:0007669"/>
    <property type="project" value="TreeGrafter"/>
</dbReference>
<protein>
    <submittedName>
        <fullName evidence="1">Haloacid dehalogenase-like hydrolase domain-containing 5</fullName>
    </submittedName>
</protein>
<dbReference type="InterPro" id="IPR023214">
    <property type="entry name" value="HAD_sf"/>
</dbReference>
<organism evidence="1 2">
    <name type="scientific">Serinus canaria</name>
    <name type="common">Island canary</name>
    <name type="synonym">Fringilla canaria</name>
    <dbReference type="NCBI Taxonomy" id="9135"/>
    <lineage>
        <taxon>Eukaryota</taxon>
        <taxon>Metazoa</taxon>
        <taxon>Chordata</taxon>
        <taxon>Craniata</taxon>
        <taxon>Vertebrata</taxon>
        <taxon>Euteleostomi</taxon>
        <taxon>Archelosauria</taxon>
        <taxon>Archosauria</taxon>
        <taxon>Dinosauria</taxon>
        <taxon>Saurischia</taxon>
        <taxon>Theropoda</taxon>
        <taxon>Coelurosauria</taxon>
        <taxon>Aves</taxon>
        <taxon>Neognathae</taxon>
        <taxon>Neoaves</taxon>
        <taxon>Telluraves</taxon>
        <taxon>Australaves</taxon>
        <taxon>Passeriformes</taxon>
        <taxon>Passeroidea</taxon>
        <taxon>Fringillidae</taxon>
        <taxon>Carduelinae</taxon>
        <taxon>Serinus</taxon>
    </lineage>
</organism>
<name>A0A8C9N9L6_SERCA</name>
<dbReference type="InterPro" id="IPR050324">
    <property type="entry name" value="CDP-alcohol_PTase-I"/>
</dbReference>
<dbReference type="PANTHER" id="PTHR14269">
    <property type="entry name" value="CDP-DIACYLGLYCEROL--GLYCEROL-3-PHOSPHATE 3-PHOSPHATIDYLTRANSFERASE-RELATED"/>
    <property type="match status" value="1"/>
</dbReference>
<dbReference type="Gene3D" id="3.40.50.1000">
    <property type="entry name" value="HAD superfamily/HAD-like"/>
    <property type="match status" value="2"/>
</dbReference>
<dbReference type="Proteomes" id="UP000694409">
    <property type="component" value="Unassembled WGS sequence"/>
</dbReference>
<dbReference type="NCBIfam" id="TIGR01456">
    <property type="entry name" value="CECR5"/>
    <property type="match status" value="1"/>
</dbReference>
<evidence type="ECO:0000313" key="1">
    <source>
        <dbReference type="Ensembl" id="ENSSCAP00000015057.1"/>
    </source>
</evidence>
<keyword evidence="2" id="KW-1185">Reference proteome</keyword>
<dbReference type="InterPro" id="IPR006353">
    <property type="entry name" value="HAD-SF_hydro_IIA_CECR5"/>
</dbReference>
<dbReference type="Pfam" id="PF13242">
    <property type="entry name" value="Hydrolase_like"/>
    <property type="match status" value="1"/>
</dbReference>
<reference evidence="1" key="1">
    <citation type="submission" date="2025-08" db="UniProtKB">
        <authorList>
            <consortium name="Ensembl"/>
        </authorList>
    </citation>
    <scope>IDENTIFICATION</scope>
</reference>
<dbReference type="Pfam" id="PF13344">
    <property type="entry name" value="Hydrolase_6"/>
    <property type="match status" value="1"/>
</dbReference>
<dbReference type="GO" id="GO:0046474">
    <property type="term" value="P:glycerophospholipid biosynthetic process"/>
    <property type="evidence" value="ECO:0007669"/>
    <property type="project" value="TreeGrafter"/>
</dbReference>
<dbReference type="Ensembl" id="ENSSCAT00000016867.1">
    <property type="protein sequence ID" value="ENSSCAP00000015057.1"/>
    <property type="gene ID" value="ENSSCAG00000010990.1"/>
</dbReference>
<dbReference type="InterPro" id="IPR036412">
    <property type="entry name" value="HAD-like_sf"/>
</dbReference>
<evidence type="ECO:0000313" key="2">
    <source>
        <dbReference type="Proteomes" id="UP000694409"/>
    </source>
</evidence>
<proteinExistence type="predicted"/>
<dbReference type="SUPFAM" id="SSF56784">
    <property type="entry name" value="HAD-like"/>
    <property type="match status" value="1"/>
</dbReference>
<dbReference type="AlphaFoldDB" id="A0A8C9N9L6"/>
<sequence>MRCPPFPAVPVPALCPTLRGLPSFGFLFDIDGVLVRGRTPIPAARAAFRKLVNPQGQFLVPVVFVTNAGDCLRQKKAEQLSHLLGISQDQVMMSHSPLRMFKRYHEKCVLVSGQGPLLDIAQDLGFCQPITIDTLREKRPLLDAVDHDRRPNVLVSEIFVPNLSVSVVLFGEPVRWETSLQLIIDVLLTSGYPGNPYGQESYPHLPVLACNMDLMWVAEAQSPRFGHGTFMVCLENIYKKITGKDLKYEALMGKPSRLTYQYAEHLIRAQALQRSWEQPIQTLYAVGDNVMTDVYGANLYNRYLQETAARCSSVLVCTGVYDPHSEVALPSRDSIAQNVFHGHRDFSFDPALVEPDHIVPDVDAAVDLVFQLENFAPH</sequence>
<reference evidence="1" key="2">
    <citation type="submission" date="2025-09" db="UniProtKB">
        <authorList>
            <consortium name="Ensembl"/>
        </authorList>
    </citation>
    <scope>IDENTIFICATION</scope>
</reference>
<dbReference type="GeneTree" id="ENSGT00940000164112"/>
<accession>A0A8C9N9L6</accession>
<dbReference type="NCBIfam" id="TIGR01460">
    <property type="entry name" value="HAD-SF-IIA"/>
    <property type="match status" value="1"/>
</dbReference>
<dbReference type="InterPro" id="IPR006357">
    <property type="entry name" value="HAD-SF_hydro_IIA"/>
</dbReference>
<dbReference type="PANTHER" id="PTHR14269:SF43">
    <property type="entry name" value="HALOACID DEHALOGENASE-LIKE HYDROLASE DOMAIN-CONTAINING 5"/>
    <property type="match status" value="1"/>
</dbReference>